<dbReference type="AlphaFoldDB" id="A0AAP0HE28"/>
<dbReference type="Pfam" id="PF23559">
    <property type="entry name" value="WHD_DRP"/>
    <property type="match status" value="1"/>
</dbReference>
<dbReference type="InterPro" id="IPR055414">
    <property type="entry name" value="LRR_R13L4/SHOC2-like"/>
</dbReference>
<dbReference type="PROSITE" id="PS01095">
    <property type="entry name" value="GH18_1"/>
    <property type="match status" value="1"/>
</dbReference>
<keyword evidence="12" id="KW-1185">Reference proteome</keyword>
<feature type="domain" description="Disease resistance N-terminal" evidence="7">
    <location>
        <begin position="10"/>
        <end position="95"/>
    </location>
</feature>
<dbReference type="Gene3D" id="3.80.10.10">
    <property type="entry name" value="Ribonuclease Inhibitor"/>
    <property type="match status" value="3"/>
</dbReference>
<keyword evidence="4" id="KW-0611">Plant defense</keyword>
<evidence type="ECO:0000256" key="1">
    <source>
        <dbReference type="ARBA" id="ARBA00022614"/>
    </source>
</evidence>
<evidence type="ECO:0000259" key="9">
    <source>
        <dbReference type="Pfam" id="PF23598"/>
    </source>
</evidence>
<dbReference type="FunFam" id="1.10.10.10:FF:000322">
    <property type="entry name" value="Probable disease resistance protein At1g63360"/>
    <property type="match status" value="1"/>
</dbReference>
<evidence type="ECO:0000259" key="7">
    <source>
        <dbReference type="Pfam" id="PF18052"/>
    </source>
</evidence>
<evidence type="ECO:0000256" key="3">
    <source>
        <dbReference type="ARBA" id="ARBA00022741"/>
    </source>
</evidence>
<protein>
    <submittedName>
        <fullName evidence="11">Uncharacterized protein</fullName>
    </submittedName>
</protein>
<dbReference type="EMBL" id="JBBNAF010000056">
    <property type="protein sequence ID" value="KAK9081192.1"/>
    <property type="molecule type" value="Genomic_DNA"/>
</dbReference>
<dbReference type="InterPro" id="IPR041118">
    <property type="entry name" value="Rx_N"/>
</dbReference>
<dbReference type="GO" id="GO:0005524">
    <property type="term" value="F:ATP binding"/>
    <property type="evidence" value="ECO:0007669"/>
    <property type="project" value="UniProtKB-KW"/>
</dbReference>
<evidence type="ECO:0000256" key="4">
    <source>
        <dbReference type="ARBA" id="ARBA00022821"/>
    </source>
</evidence>
<dbReference type="FunFam" id="3.40.50.300:FF:001091">
    <property type="entry name" value="Probable disease resistance protein At1g61300"/>
    <property type="match status" value="1"/>
</dbReference>
<dbReference type="SUPFAM" id="SSF52540">
    <property type="entry name" value="P-loop containing nucleoside triphosphate hydrolases"/>
    <property type="match status" value="1"/>
</dbReference>
<dbReference type="Pfam" id="PF25019">
    <property type="entry name" value="LRR_R13L1-DRL21"/>
    <property type="match status" value="1"/>
</dbReference>
<dbReference type="Gene3D" id="1.20.5.4130">
    <property type="match status" value="1"/>
</dbReference>
<dbReference type="PANTHER" id="PTHR36766">
    <property type="entry name" value="PLANT BROAD-SPECTRUM MILDEW RESISTANCE PROTEIN RPW8"/>
    <property type="match status" value="1"/>
</dbReference>
<evidence type="ECO:0000256" key="2">
    <source>
        <dbReference type="ARBA" id="ARBA00022737"/>
    </source>
</evidence>
<dbReference type="GO" id="GO:0006952">
    <property type="term" value="P:defense response"/>
    <property type="evidence" value="ECO:0007669"/>
    <property type="project" value="UniProtKB-KW"/>
</dbReference>
<accession>A0AAP0HE28</accession>
<dbReference type="PANTHER" id="PTHR36766:SF40">
    <property type="entry name" value="DISEASE RESISTANCE PROTEIN RGA3"/>
    <property type="match status" value="1"/>
</dbReference>
<feature type="domain" description="R13L1/DRL21-like LRR repeat region" evidence="10">
    <location>
        <begin position="693"/>
        <end position="820"/>
    </location>
</feature>
<keyword evidence="1" id="KW-0433">Leucine-rich repeat</keyword>
<dbReference type="InterPro" id="IPR042197">
    <property type="entry name" value="Apaf_helical"/>
</dbReference>
<dbReference type="Gene3D" id="1.10.8.430">
    <property type="entry name" value="Helical domain of apoptotic protease-activating factors"/>
    <property type="match status" value="1"/>
</dbReference>
<sequence>MAEEILVGGVEEIVKRLVSLGIDEIGLLRGVKEEVEKLQTIFTHIQLVLQDADKRQGGDERVKLWLQKLKEAAYDAEDILAEFAFDGLRRQVLAKTKVLNFFSCFASLPLKFKTAHSIQNITKRLKDIDEKKDSFGFNIDNTPENVIPNVDAARDTTSLVNESDVFGRETDKVKIVDMLISTDAPTTTLSIVTILGLGGLGKTTIAQLVFNDQIVKEHFGSMMIWVCVSEDFAITTVWFKILKEIDSSSAQSESSSKQELQKKLEKELSGKKFLVVFDDCWHKDLDKWEELILPLKVYGAAGSKVVVTTREENVASNIGSSYTHDLELLSDDQCLMLFESKAFMEGETKNSNLVKIGEEIVKKCRGVPLAVKVLGGLMRSKRTEQEWLVIQDGEFWELGGDVQKQVIEILKLSYNNLPPKVRQCFLYCSIFPKDYEIRKNQVIRLWMAQGFLQISKEGELMEDIGEEFIRILCRISFFQFAAERETDEGTKLFYKMHDLVHDVAQHLSRFECKELVDAKDEKINENVRHLSLISNNQTLEIPNGINKVKKLRSFYSFSLYGGFYDRLTVTTSLPKLLQLRFLRVLNLSRLPLKELPSSIGGLKLLKYLDLSRSEIERLPSTICNLYNLQTFYLSYCVKLSELPKSVVTFTQLRHFYTYRFNPNCESPRGLNELTFLQTLDILKLCEESASEHIAELEHLNYLKGTLRLQNLGYVNDVEALKKANLMGKKNLNGLDMDWESGTWWDDVSYRVELLEAFQPHSNLKDLTIQNFQGLELPRWMTNDFALPNLVKLRIDGCRKCKEIKSLGNLSYLKELVIVRMDSLRRIGEDHHNHQVAKSSTTTTTGSEAAAILYPRLEELSICFVPNLEEWFENSASIFPKLRVLELIGCPKLRSMPNHFPSLQNLNIDEVNNTDMVRSITENITSLTSFSLGGSSSSSSSSSKKEEEEVARMLGKNELLESLTVIRLSLMRYFPDFSGLQFLRSLHISNCKALETCILLSPSLKYLRIYNCPQFQGFLSSNEEQIGLPSSSSSSSWCVESLSLEDCPSILRLQLQGFTQLRELTVRHCRGLQSLEGLQPLRNIRSFSIGPFSEELDHFPFLDAMEMGNLISSLRSLSIDGWSRLKSLPEQIQYLSRLESLYIYNFDGMTDLPEWFGKLTSLEDLTIWRCKNLMHLPSANEMRKLTSLRKLEISRCPLLKERCKPPTKRCGLGSGSSEWHKIPRITEVDVDEEDEDDSSCLSRLVNKMRSNGD</sequence>
<dbReference type="CDD" id="cd14798">
    <property type="entry name" value="RX-CC_like"/>
    <property type="match status" value="1"/>
</dbReference>
<evidence type="ECO:0000259" key="10">
    <source>
        <dbReference type="Pfam" id="PF25019"/>
    </source>
</evidence>
<dbReference type="InterPro" id="IPR032675">
    <property type="entry name" value="LRR_dom_sf"/>
</dbReference>
<dbReference type="PRINTS" id="PR00364">
    <property type="entry name" value="DISEASERSIST"/>
</dbReference>
<feature type="domain" description="Disease resistance R13L4/SHOC-2-like LRR" evidence="9">
    <location>
        <begin position="1039"/>
        <end position="1195"/>
    </location>
</feature>
<feature type="domain" description="NB-ARC" evidence="6">
    <location>
        <begin position="169"/>
        <end position="345"/>
    </location>
</feature>
<dbReference type="InterPro" id="IPR036388">
    <property type="entry name" value="WH-like_DNA-bd_sf"/>
</dbReference>
<dbReference type="GO" id="GO:0004553">
    <property type="term" value="F:hydrolase activity, hydrolyzing O-glycosyl compounds"/>
    <property type="evidence" value="ECO:0007669"/>
    <property type="project" value="InterPro"/>
</dbReference>
<dbReference type="InterPro" id="IPR058922">
    <property type="entry name" value="WHD_DRP"/>
</dbReference>
<dbReference type="Pfam" id="PF00931">
    <property type="entry name" value="NB-ARC"/>
    <property type="match status" value="1"/>
</dbReference>
<dbReference type="InterPro" id="IPR056789">
    <property type="entry name" value="LRR_R13L1-DRL21"/>
</dbReference>
<dbReference type="Proteomes" id="UP001420932">
    <property type="component" value="Unassembled WGS sequence"/>
</dbReference>
<dbReference type="InterPro" id="IPR027417">
    <property type="entry name" value="P-loop_NTPase"/>
</dbReference>
<dbReference type="InterPro" id="IPR038005">
    <property type="entry name" value="RX-like_CC"/>
</dbReference>
<dbReference type="GO" id="GO:0005975">
    <property type="term" value="P:carbohydrate metabolic process"/>
    <property type="evidence" value="ECO:0007669"/>
    <property type="project" value="InterPro"/>
</dbReference>
<comment type="caution">
    <text evidence="11">The sequence shown here is derived from an EMBL/GenBank/DDBJ whole genome shotgun (WGS) entry which is preliminary data.</text>
</comment>
<dbReference type="Gene3D" id="3.40.50.300">
    <property type="entry name" value="P-loop containing nucleotide triphosphate hydrolases"/>
    <property type="match status" value="1"/>
</dbReference>
<proteinExistence type="predicted"/>
<keyword evidence="3" id="KW-0547">Nucleotide-binding</keyword>
<dbReference type="InterPro" id="IPR001579">
    <property type="entry name" value="Glyco_hydro_18_chit_AS"/>
</dbReference>
<evidence type="ECO:0000313" key="11">
    <source>
        <dbReference type="EMBL" id="KAK9081192.1"/>
    </source>
</evidence>
<dbReference type="GO" id="GO:0043531">
    <property type="term" value="F:ADP binding"/>
    <property type="evidence" value="ECO:0007669"/>
    <property type="project" value="InterPro"/>
</dbReference>
<dbReference type="GO" id="GO:0051707">
    <property type="term" value="P:response to other organism"/>
    <property type="evidence" value="ECO:0007669"/>
    <property type="project" value="UniProtKB-ARBA"/>
</dbReference>
<evidence type="ECO:0000259" key="6">
    <source>
        <dbReference type="Pfam" id="PF00931"/>
    </source>
</evidence>
<dbReference type="Gene3D" id="1.10.10.10">
    <property type="entry name" value="Winged helix-like DNA-binding domain superfamily/Winged helix DNA-binding domain"/>
    <property type="match status" value="1"/>
</dbReference>
<dbReference type="Pfam" id="PF18052">
    <property type="entry name" value="Rx_N"/>
    <property type="match status" value="1"/>
</dbReference>
<dbReference type="Pfam" id="PF23598">
    <property type="entry name" value="LRR_14"/>
    <property type="match status" value="1"/>
</dbReference>
<dbReference type="InterPro" id="IPR002182">
    <property type="entry name" value="NB-ARC"/>
</dbReference>
<evidence type="ECO:0000313" key="12">
    <source>
        <dbReference type="Proteomes" id="UP001420932"/>
    </source>
</evidence>
<reference evidence="11 12" key="1">
    <citation type="submission" date="2024-01" db="EMBL/GenBank/DDBJ databases">
        <title>Genome assemblies of Stephania.</title>
        <authorList>
            <person name="Yang L."/>
        </authorList>
    </citation>
    <scope>NUCLEOTIDE SEQUENCE [LARGE SCALE GENOMIC DNA]</scope>
    <source>
        <strain evidence="11">YNDBR</strain>
        <tissue evidence="11">Leaf</tissue>
    </source>
</reference>
<keyword evidence="5" id="KW-0067">ATP-binding</keyword>
<dbReference type="SUPFAM" id="SSF52058">
    <property type="entry name" value="L domain-like"/>
    <property type="match status" value="2"/>
</dbReference>
<organism evidence="11 12">
    <name type="scientific">Stephania yunnanensis</name>
    <dbReference type="NCBI Taxonomy" id="152371"/>
    <lineage>
        <taxon>Eukaryota</taxon>
        <taxon>Viridiplantae</taxon>
        <taxon>Streptophyta</taxon>
        <taxon>Embryophyta</taxon>
        <taxon>Tracheophyta</taxon>
        <taxon>Spermatophyta</taxon>
        <taxon>Magnoliopsida</taxon>
        <taxon>Ranunculales</taxon>
        <taxon>Menispermaceae</taxon>
        <taxon>Menispermoideae</taxon>
        <taxon>Cissampelideae</taxon>
        <taxon>Stephania</taxon>
    </lineage>
</organism>
<keyword evidence="2" id="KW-0677">Repeat</keyword>
<evidence type="ECO:0000259" key="8">
    <source>
        <dbReference type="Pfam" id="PF23559"/>
    </source>
</evidence>
<evidence type="ECO:0000256" key="5">
    <source>
        <dbReference type="ARBA" id="ARBA00022840"/>
    </source>
</evidence>
<name>A0AAP0HE28_9MAGN</name>
<gene>
    <name evidence="11" type="ORF">Syun_030555</name>
</gene>
<feature type="domain" description="Disease resistance protein winged helix" evidence="8">
    <location>
        <begin position="430"/>
        <end position="504"/>
    </location>
</feature>